<comment type="subcellular location">
    <subcellularLocation>
        <location evidence="1 7">Cell membrane</location>
        <topology evidence="1 7">Multi-pass membrane protein</topology>
    </subcellularLocation>
</comment>
<keyword evidence="3" id="KW-1003">Cell membrane</keyword>
<evidence type="ECO:0000256" key="6">
    <source>
        <dbReference type="ARBA" id="ARBA00023136"/>
    </source>
</evidence>
<dbReference type="InterPro" id="IPR000515">
    <property type="entry name" value="MetI-like"/>
</dbReference>
<keyword evidence="6 7" id="KW-0472">Membrane</keyword>
<keyword evidence="10" id="KW-1185">Reference proteome</keyword>
<dbReference type="RefSeq" id="WP_343980014.1">
    <property type="nucleotide sequence ID" value="NZ_BAAAJG010000011.1"/>
</dbReference>
<keyword evidence="5 7" id="KW-1133">Transmembrane helix</keyword>
<keyword evidence="4 7" id="KW-0812">Transmembrane</keyword>
<feature type="transmembrane region" description="Helical" evidence="7">
    <location>
        <begin position="239"/>
        <end position="262"/>
    </location>
</feature>
<proteinExistence type="inferred from homology"/>
<evidence type="ECO:0000256" key="1">
    <source>
        <dbReference type="ARBA" id="ARBA00004651"/>
    </source>
</evidence>
<evidence type="ECO:0000256" key="3">
    <source>
        <dbReference type="ARBA" id="ARBA00022475"/>
    </source>
</evidence>
<evidence type="ECO:0000313" key="9">
    <source>
        <dbReference type="EMBL" id="MFD1531769.1"/>
    </source>
</evidence>
<dbReference type="InterPro" id="IPR035906">
    <property type="entry name" value="MetI-like_sf"/>
</dbReference>
<gene>
    <name evidence="9" type="ORF">ACFSCY_20255</name>
</gene>
<dbReference type="EMBL" id="JBHUCP010000014">
    <property type="protein sequence ID" value="MFD1531769.1"/>
    <property type="molecule type" value="Genomic_DNA"/>
</dbReference>
<feature type="transmembrane region" description="Helical" evidence="7">
    <location>
        <begin position="88"/>
        <end position="108"/>
    </location>
</feature>
<feature type="transmembrane region" description="Helical" evidence="7">
    <location>
        <begin position="120"/>
        <end position="142"/>
    </location>
</feature>
<protein>
    <submittedName>
        <fullName evidence="9">ABC transporter permease</fullName>
    </submittedName>
</protein>
<feature type="transmembrane region" description="Helical" evidence="7">
    <location>
        <begin position="29"/>
        <end position="49"/>
    </location>
</feature>
<feature type="transmembrane region" description="Helical" evidence="7">
    <location>
        <begin position="148"/>
        <end position="170"/>
    </location>
</feature>
<accession>A0ABW4FMU7</accession>
<comment type="caution">
    <text evidence="9">The sequence shown here is derived from an EMBL/GenBank/DDBJ whole genome shotgun (WGS) entry which is preliminary data.</text>
</comment>
<dbReference type="PROSITE" id="PS50928">
    <property type="entry name" value="ABC_TM1"/>
    <property type="match status" value="1"/>
</dbReference>
<feature type="domain" description="ABC transmembrane type-1" evidence="8">
    <location>
        <begin position="78"/>
        <end position="262"/>
    </location>
</feature>
<dbReference type="PANTHER" id="PTHR30151">
    <property type="entry name" value="ALKANE SULFONATE ABC TRANSPORTER-RELATED, MEMBRANE SUBUNIT"/>
    <property type="match status" value="1"/>
</dbReference>
<feature type="transmembrane region" description="Helical" evidence="7">
    <location>
        <begin position="191"/>
        <end position="219"/>
    </location>
</feature>
<comment type="similarity">
    <text evidence="7">Belongs to the binding-protein-dependent transport system permease family.</text>
</comment>
<dbReference type="Pfam" id="PF00528">
    <property type="entry name" value="BPD_transp_1"/>
    <property type="match status" value="1"/>
</dbReference>
<evidence type="ECO:0000313" key="10">
    <source>
        <dbReference type="Proteomes" id="UP001597145"/>
    </source>
</evidence>
<name>A0ABW4FMU7_9PSEU</name>
<dbReference type="SUPFAM" id="SSF161098">
    <property type="entry name" value="MetI-like"/>
    <property type="match status" value="1"/>
</dbReference>
<keyword evidence="2 7" id="KW-0813">Transport</keyword>
<dbReference type="CDD" id="cd06261">
    <property type="entry name" value="TM_PBP2"/>
    <property type="match status" value="1"/>
</dbReference>
<evidence type="ECO:0000256" key="7">
    <source>
        <dbReference type="RuleBase" id="RU363032"/>
    </source>
</evidence>
<sequence length="284" mass="30650">MSATVSSAGAMVLASARREHLAARRARRLFLLTTRLGIVVVVLVAWELASGTLLRPFYISSPSAVAQTLAEWAANGELWYHGQFTVTAAFFGYLLGAVSGVLVAWPLAMVRLAYRVVEPYFLVAYSVPAVAMGPVFILWFGIGMTPKILIAAYFVFFIVFINTAAGFRQVRQELLDVTKVMGASGRDQLRTVLLPSATPFILAALRITLPAAMIGAVTGEFISSNRGLGFLTRDAASSFSTSGVIAGVLSLSAIVLLMNLLLRPLRRALRWQEEIDVPPTTGGR</sequence>
<evidence type="ECO:0000259" key="8">
    <source>
        <dbReference type="PROSITE" id="PS50928"/>
    </source>
</evidence>
<evidence type="ECO:0000256" key="2">
    <source>
        <dbReference type="ARBA" id="ARBA00022448"/>
    </source>
</evidence>
<organism evidence="9 10">
    <name type="scientific">Pseudonocardia aurantiaca</name>
    <dbReference type="NCBI Taxonomy" id="75290"/>
    <lineage>
        <taxon>Bacteria</taxon>
        <taxon>Bacillati</taxon>
        <taxon>Actinomycetota</taxon>
        <taxon>Actinomycetes</taxon>
        <taxon>Pseudonocardiales</taxon>
        <taxon>Pseudonocardiaceae</taxon>
        <taxon>Pseudonocardia</taxon>
    </lineage>
</organism>
<dbReference type="Gene3D" id="1.10.3720.10">
    <property type="entry name" value="MetI-like"/>
    <property type="match status" value="1"/>
</dbReference>
<evidence type="ECO:0000256" key="5">
    <source>
        <dbReference type="ARBA" id="ARBA00022989"/>
    </source>
</evidence>
<dbReference type="PANTHER" id="PTHR30151:SF20">
    <property type="entry name" value="ABC TRANSPORTER PERMEASE PROTEIN HI_0355-RELATED"/>
    <property type="match status" value="1"/>
</dbReference>
<reference evidence="10" key="1">
    <citation type="journal article" date="2019" name="Int. J. Syst. Evol. Microbiol.">
        <title>The Global Catalogue of Microorganisms (GCM) 10K type strain sequencing project: providing services to taxonomists for standard genome sequencing and annotation.</title>
        <authorList>
            <consortium name="The Broad Institute Genomics Platform"/>
            <consortium name="The Broad Institute Genome Sequencing Center for Infectious Disease"/>
            <person name="Wu L."/>
            <person name="Ma J."/>
        </authorList>
    </citation>
    <scope>NUCLEOTIDE SEQUENCE [LARGE SCALE GENOMIC DNA]</scope>
    <source>
        <strain evidence="10">JCM 12165</strain>
    </source>
</reference>
<evidence type="ECO:0000256" key="4">
    <source>
        <dbReference type="ARBA" id="ARBA00022692"/>
    </source>
</evidence>
<dbReference type="Proteomes" id="UP001597145">
    <property type="component" value="Unassembled WGS sequence"/>
</dbReference>